<dbReference type="KEGG" id="agl:PYTT_1182"/>
<dbReference type="Gene3D" id="1.10.10.10">
    <property type="entry name" value="Winged helix-like DNA-binding domain superfamily/Winged helix DNA-binding domain"/>
    <property type="match status" value="1"/>
</dbReference>
<evidence type="ECO:0000313" key="5">
    <source>
        <dbReference type="EMBL" id="SEH84733.1"/>
    </source>
</evidence>
<gene>
    <name evidence="5" type="ORF">PYTT_1182</name>
</gene>
<dbReference type="PRINTS" id="PR00778">
    <property type="entry name" value="HTHARSR"/>
</dbReference>
<dbReference type="EMBL" id="LT629973">
    <property type="protein sequence ID" value="SEH84733.1"/>
    <property type="molecule type" value="Genomic_DNA"/>
</dbReference>
<keyword evidence="1" id="KW-0805">Transcription regulation</keyword>
<reference evidence="6" key="1">
    <citation type="submission" date="2016-09" db="EMBL/GenBank/DDBJ databases">
        <authorList>
            <person name="Koehorst J."/>
        </authorList>
    </citation>
    <scope>NUCLEOTIDE SEQUENCE [LARGE SCALE GENOMIC DNA]</scope>
</reference>
<evidence type="ECO:0000256" key="3">
    <source>
        <dbReference type="ARBA" id="ARBA00023163"/>
    </source>
</evidence>
<dbReference type="PANTHER" id="PTHR33154">
    <property type="entry name" value="TRANSCRIPTIONAL REGULATOR, ARSR FAMILY"/>
    <property type="match status" value="1"/>
</dbReference>
<dbReference type="SMART" id="SM00418">
    <property type="entry name" value="HTH_ARSR"/>
    <property type="match status" value="1"/>
</dbReference>
<evidence type="ECO:0000256" key="2">
    <source>
        <dbReference type="ARBA" id="ARBA00023125"/>
    </source>
</evidence>
<dbReference type="STRING" id="1679444.PYTT_1182"/>
<dbReference type="InterPro" id="IPR001845">
    <property type="entry name" value="HTH_ArsR_DNA-bd_dom"/>
</dbReference>
<evidence type="ECO:0000259" key="4">
    <source>
        <dbReference type="PROSITE" id="PS50987"/>
    </source>
</evidence>
<dbReference type="SUPFAM" id="SSF46785">
    <property type="entry name" value="Winged helix' DNA-binding domain"/>
    <property type="match status" value="1"/>
</dbReference>
<organism evidence="5 6">
    <name type="scientific">Akkermansia glycaniphila</name>
    <dbReference type="NCBI Taxonomy" id="1679444"/>
    <lineage>
        <taxon>Bacteria</taxon>
        <taxon>Pseudomonadati</taxon>
        <taxon>Verrucomicrobiota</taxon>
        <taxon>Verrucomicrobiia</taxon>
        <taxon>Verrucomicrobiales</taxon>
        <taxon>Akkermansiaceae</taxon>
        <taxon>Akkermansia</taxon>
    </lineage>
</organism>
<protein>
    <submittedName>
        <fullName evidence="5">Bacterial regulatory protein arsr family</fullName>
    </submittedName>
</protein>
<dbReference type="PROSITE" id="PS50987">
    <property type="entry name" value="HTH_ARSR_2"/>
    <property type="match status" value="1"/>
</dbReference>
<dbReference type="InterPro" id="IPR051081">
    <property type="entry name" value="HTH_MetalResp_TranReg"/>
</dbReference>
<evidence type="ECO:0000313" key="6">
    <source>
        <dbReference type="Proteomes" id="UP000176204"/>
    </source>
</evidence>
<dbReference type="InterPro" id="IPR011991">
    <property type="entry name" value="ArsR-like_HTH"/>
</dbReference>
<dbReference type="CDD" id="cd00090">
    <property type="entry name" value="HTH_ARSR"/>
    <property type="match status" value="1"/>
</dbReference>
<name>A0A1C7PC02_9BACT</name>
<dbReference type="GO" id="GO:0003677">
    <property type="term" value="F:DNA binding"/>
    <property type="evidence" value="ECO:0007669"/>
    <property type="project" value="UniProtKB-KW"/>
</dbReference>
<dbReference type="NCBIfam" id="NF033788">
    <property type="entry name" value="HTH_metalloreg"/>
    <property type="match status" value="1"/>
</dbReference>
<evidence type="ECO:0000256" key="1">
    <source>
        <dbReference type="ARBA" id="ARBA00023015"/>
    </source>
</evidence>
<dbReference type="Pfam" id="PF01022">
    <property type="entry name" value="HTH_5"/>
    <property type="match status" value="1"/>
</dbReference>
<keyword evidence="6" id="KW-1185">Reference proteome</keyword>
<keyword evidence="3" id="KW-0804">Transcription</keyword>
<feature type="domain" description="HTH arsR-type" evidence="4">
    <location>
        <begin position="1"/>
        <end position="92"/>
    </location>
</feature>
<sequence length="109" mass="12082">MLAELAVFFKMLSEPVRLRLLSSICTEGEATVGELVERLQIQQSVASKHLKLLFESGFVGKKPDKGRTLYFLPDDTLCDLCGLAAEKIMSRATYYRELLDGAAPRSEGV</sequence>
<dbReference type="InterPro" id="IPR036388">
    <property type="entry name" value="WH-like_DNA-bd_sf"/>
</dbReference>
<dbReference type="InterPro" id="IPR036390">
    <property type="entry name" value="WH_DNA-bd_sf"/>
</dbReference>
<dbReference type="PANTHER" id="PTHR33154:SF33">
    <property type="entry name" value="TRANSCRIPTIONAL REPRESSOR SDPR"/>
    <property type="match status" value="1"/>
</dbReference>
<dbReference type="AlphaFoldDB" id="A0A1C7PC02"/>
<dbReference type="Proteomes" id="UP000176204">
    <property type="component" value="Chromosome I"/>
</dbReference>
<proteinExistence type="predicted"/>
<accession>A0A1C7PC02</accession>
<dbReference type="GO" id="GO:0003700">
    <property type="term" value="F:DNA-binding transcription factor activity"/>
    <property type="evidence" value="ECO:0007669"/>
    <property type="project" value="InterPro"/>
</dbReference>
<keyword evidence="2" id="KW-0238">DNA-binding</keyword>